<name>G0VMH6_MEGEL</name>
<organism evidence="1 2">
    <name type="scientific">Megasphaera elsdenii DSM 20460</name>
    <dbReference type="NCBI Taxonomy" id="1064535"/>
    <lineage>
        <taxon>Bacteria</taxon>
        <taxon>Bacillati</taxon>
        <taxon>Bacillota</taxon>
        <taxon>Negativicutes</taxon>
        <taxon>Veillonellales</taxon>
        <taxon>Veillonellaceae</taxon>
        <taxon>Megasphaera</taxon>
    </lineage>
</organism>
<accession>G0VMH6</accession>
<dbReference type="HOGENOM" id="CLU_3235806_0_0_9"/>
<sequence length="43" mass="4949">MTKVTSLRRTIVMKSIRKDAKLFSLRKRTCVSAAVPILKRDET</sequence>
<keyword evidence="2" id="KW-1185">Reference proteome</keyword>
<dbReference type="AlphaFoldDB" id="G0VMH6"/>
<dbReference type="EMBL" id="HE576794">
    <property type="protein sequence ID" value="CCC74368.1"/>
    <property type="molecule type" value="Genomic_DNA"/>
</dbReference>
<dbReference type="KEGG" id="med:MELS_2151"/>
<dbReference type="Proteomes" id="UP000010111">
    <property type="component" value="Chromosome"/>
</dbReference>
<protein>
    <submittedName>
        <fullName evidence="1">Uncharacterized protein</fullName>
    </submittedName>
</protein>
<evidence type="ECO:0000313" key="2">
    <source>
        <dbReference type="Proteomes" id="UP000010111"/>
    </source>
</evidence>
<dbReference type="STRING" id="1064535.MELS_2151"/>
<gene>
    <name evidence="1" type="ORF">MELS_2151</name>
</gene>
<reference evidence="1 2" key="1">
    <citation type="journal article" date="2011" name="J. Bacteriol.">
        <title>Genome Sequence of the Ruminal Bacterium Megasphaera elsdenii.</title>
        <authorList>
            <person name="Marx H."/>
            <person name="Graf A.B."/>
            <person name="Tatto N."/>
            <person name="Thallinger G.G."/>
            <person name="Mattanovich D."/>
            <person name="Sauer M."/>
        </authorList>
    </citation>
    <scope>NUCLEOTIDE SEQUENCE [LARGE SCALE GENOMIC DNA]</scope>
    <source>
        <strain evidence="1 2">DSM 20460</strain>
    </source>
</reference>
<proteinExistence type="predicted"/>
<evidence type="ECO:0000313" key="1">
    <source>
        <dbReference type="EMBL" id="CCC74368.1"/>
    </source>
</evidence>